<sequence length="66" mass="7697">NSQECSISCYICKEIIRLGPETPIDLMNHLENEHSMKTCPVCGQLFEDAIPTKYFRIHVEQHFETQ</sequence>
<name>A0A4Y2QJ04_ARAVE</name>
<organism evidence="6 8">
    <name type="scientific">Araneus ventricosus</name>
    <name type="common">Orbweaver spider</name>
    <name type="synonym">Epeira ventricosa</name>
    <dbReference type="NCBI Taxonomy" id="182803"/>
    <lineage>
        <taxon>Eukaryota</taxon>
        <taxon>Metazoa</taxon>
        <taxon>Ecdysozoa</taxon>
        <taxon>Arthropoda</taxon>
        <taxon>Chelicerata</taxon>
        <taxon>Arachnida</taxon>
        <taxon>Araneae</taxon>
        <taxon>Araneomorphae</taxon>
        <taxon>Entelegynae</taxon>
        <taxon>Araneoidea</taxon>
        <taxon>Araneidae</taxon>
        <taxon>Araneus</taxon>
    </lineage>
</organism>
<keyword evidence="8" id="KW-1185">Reference proteome</keyword>
<keyword evidence="4" id="KW-0175">Coiled coil</keyword>
<keyword evidence="3" id="KW-0862">Zinc</keyword>
<keyword evidence="2" id="KW-0863">Zinc-finger</keyword>
<dbReference type="EMBL" id="BGPR01014004">
    <property type="protein sequence ID" value="GBN63280.1"/>
    <property type="molecule type" value="Genomic_DNA"/>
</dbReference>
<dbReference type="GO" id="GO:0008270">
    <property type="term" value="F:zinc ion binding"/>
    <property type="evidence" value="ECO:0007669"/>
    <property type="project" value="UniProtKB-KW"/>
</dbReference>
<dbReference type="Proteomes" id="UP000499080">
    <property type="component" value="Unassembled WGS sequence"/>
</dbReference>
<dbReference type="OrthoDB" id="10015001at2759"/>
<evidence type="ECO:0000313" key="7">
    <source>
        <dbReference type="EMBL" id="GBN63396.1"/>
    </source>
</evidence>
<protein>
    <recommendedName>
        <fullName evidence="5">UBZ1-type domain-containing protein</fullName>
    </recommendedName>
</protein>
<feature type="domain" description="UBZ1-type" evidence="5">
    <location>
        <begin position="37"/>
        <end position="63"/>
    </location>
</feature>
<reference evidence="6 8" key="1">
    <citation type="journal article" date="2019" name="Sci. Rep.">
        <title>Orb-weaving spider Araneus ventricosus genome elucidates the spidroin gene catalogue.</title>
        <authorList>
            <person name="Kono N."/>
            <person name="Nakamura H."/>
            <person name="Ohtoshi R."/>
            <person name="Moran D.A.P."/>
            <person name="Shinohara A."/>
            <person name="Yoshida Y."/>
            <person name="Fujiwara M."/>
            <person name="Mori M."/>
            <person name="Tomita M."/>
            <person name="Arakawa K."/>
        </authorList>
    </citation>
    <scope>NUCLEOTIDE SEQUENCE [LARGE SCALE GENOMIC DNA]</scope>
</reference>
<dbReference type="Gene3D" id="6.20.250.40">
    <property type="match status" value="1"/>
</dbReference>
<gene>
    <name evidence="6" type="ORF">AVEN_121355_1</name>
    <name evidence="7" type="ORF">AVEN_176495_1</name>
</gene>
<dbReference type="EMBL" id="BGPR01014034">
    <property type="protein sequence ID" value="GBN63396.1"/>
    <property type="molecule type" value="Genomic_DNA"/>
</dbReference>
<evidence type="ECO:0000256" key="3">
    <source>
        <dbReference type="ARBA" id="ARBA00022833"/>
    </source>
</evidence>
<comment type="caution">
    <text evidence="6">The sequence shown here is derived from an EMBL/GenBank/DDBJ whole genome shotgun (WGS) entry which is preliminary data.</text>
</comment>
<feature type="non-terminal residue" evidence="6">
    <location>
        <position position="1"/>
    </location>
</feature>
<evidence type="ECO:0000259" key="5">
    <source>
        <dbReference type="Pfam" id="PF18112"/>
    </source>
</evidence>
<dbReference type="AlphaFoldDB" id="A0A4Y2QJ04"/>
<evidence type="ECO:0000256" key="4">
    <source>
        <dbReference type="ARBA" id="ARBA00023054"/>
    </source>
</evidence>
<dbReference type="InterPro" id="IPR041641">
    <property type="entry name" value="CALCOCO1/2_Zn_UBZ1"/>
</dbReference>
<evidence type="ECO:0000313" key="8">
    <source>
        <dbReference type="Proteomes" id="UP000499080"/>
    </source>
</evidence>
<evidence type="ECO:0000256" key="2">
    <source>
        <dbReference type="ARBA" id="ARBA00022771"/>
    </source>
</evidence>
<keyword evidence="1" id="KW-0479">Metal-binding</keyword>
<evidence type="ECO:0000313" key="6">
    <source>
        <dbReference type="EMBL" id="GBN63280.1"/>
    </source>
</evidence>
<evidence type="ECO:0000256" key="1">
    <source>
        <dbReference type="ARBA" id="ARBA00022723"/>
    </source>
</evidence>
<dbReference type="Pfam" id="PF18112">
    <property type="entry name" value="Zn-C2H2_12"/>
    <property type="match status" value="1"/>
</dbReference>
<accession>A0A4Y2QJ04</accession>
<proteinExistence type="predicted"/>